<evidence type="ECO:0000259" key="10">
    <source>
        <dbReference type="Pfam" id="PF07715"/>
    </source>
</evidence>
<dbReference type="Pfam" id="PF07715">
    <property type="entry name" value="Plug"/>
    <property type="match status" value="1"/>
</dbReference>
<dbReference type="InterPro" id="IPR012910">
    <property type="entry name" value="Plug_dom"/>
</dbReference>
<evidence type="ECO:0000256" key="4">
    <source>
        <dbReference type="ARBA" id="ARBA00022729"/>
    </source>
</evidence>
<keyword evidence="8" id="KW-0998">Cell outer membrane</keyword>
<dbReference type="InterPro" id="IPR036942">
    <property type="entry name" value="Beta-barrel_TonB_sf"/>
</dbReference>
<dbReference type="AlphaFoldDB" id="A0A381WJC6"/>
<dbReference type="EMBL" id="UINC01011991">
    <property type="protein sequence ID" value="SVA52606.1"/>
    <property type="molecule type" value="Genomic_DNA"/>
</dbReference>
<keyword evidence="6" id="KW-0472">Membrane</keyword>
<name>A0A381WJC6_9ZZZZ</name>
<dbReference type="InterPro" id="IPR039426">
    <property type="entry name" value="TonB-dep_rcpt-like"/>
</dbReference>
<dbReference type="PANTHER" id="PTHR30069:SF29">
    <property type="entry name" value="HEMOGLOBIN AND HEMOGLOBIN-HAPTOGLOBIN-BINDING PROTEIN 1-RELATED"/>
    <property type="match status" value="1"/>
</dbReference>
<feature type="domain" description="TonB-dependent receptor-like beta-barrel" evidence="9">
    <location>
        <begin position="179"/>
        <end position="521"/>
    </location>
</feature>
<accession>A0A381WJC6</accession>
<feature type="domain" description="TonB-dependent receptor plug" evidence="10">
    <location>
        <begin position="36"/>
        <end position="142"/>
    </location>
</feature>
<keyword evidence="2" id="KW-0813">Transport</keyword>
<evidence type="ECO:0000256" key="3">
    <source>
        <dbReference type="ARBA" id="ARBA00022692"/>
    </source>
</evidence>
<evidence type="ECO:0000256" key="1">
    <source>
        <dbReference type="ARBA" id="ARBA00004571"/>
    </source>
</evidence>
<evidence type="ECO:0000256" key="2">
    <source>
        <dbReference type="ARBA" id="ARBA00022448"/>
    </source>
</evidence>
<evidence type="ECO:0000256" key="6">
    <source>
        <dbReference type="ARBA" id="ARBA00023136"/>
    </source>
</evidence>
<gene>
    <name evidence="11" type="ORF">METZ01_LOCUS105460</name>
</gene>
<keyword evidence="5" id="KW-0798">TonB box</keyword>
<dbReference type="InterPro" id="IPR000531">
    <property type="entry name" value="Beta-barrel_TonB"/>
</dbReference>
<organism evidence="11">
    <name type="scientific">marine metagenome</name>
    <dbReference type="NCBI Taxonomy" id="408172"/>
    <lineage>
        <taxon>unclassified sequences</taxon>
        <taxon>metagenomes</taxon>
        <taxon>ecological metagenomes</taxon>
    </lineage>
</organism>
<dbReference type="GO" id="GO:0015344">
    <property type="term" value="F:siderophore uptake transmembrane transporter activity"/>
    <property type="evidence" value="ECO:0007669"/>
    <property type="project" value="TreeGrafter"/>
</dbReference>
<evidence type="ECO:0000256" key="5">
    <source>
        <dbReference type="ARBA" id="ARBA00023077"/>
    </source>
</evidence>
<proteinExistence type="predicted"/>
<dbReference type="InterPro" id="IPR037066">
    <property type="entry name" value="Plug_dom_sf"/>
</dbReference>
<dbReference type="GO" id="GO:0044718">
    <property type="term" value="P:siderophore transmembrane transport"/>
    <property type="evidence" value="ECO:0007669"/>
    <property type="project" value="TreeGrafter"/>
</dbReference>
<reference evidence="11" key="1">
    <citation type="submission" date="2018-05" db="EMBL/GenBank/DDBJ databases">
        <authorList>
            <person name="Lanie J.A."/>
            <person name="Ng W.-L."/>
            <person name="Kazmierczak K.M."/>
            <person name="Andrzejewski T.M."/>
            <person name="Davidsen T.M."/>
            <person name="Wayne K.J."/>
            <person name="Tettelin H."/>
            <person name="Glass J.I."/>
            <person name="Rusch D."/>
            <person name="Podicherti R."/>
            <person name="Tsui H.-C.T."/>
            <person name="Winkler M.E."/>
        </authorList>
    </citation>
    <scope>NUCLEOTIDE SEQUENCE</scope>
</reference>
<dbReference type="SUPFAM" id="SSF56935">
    <property type="entry name" value="Porins"/>
    <property type="match status" value="1"/>
</dbReference>
<evidence type="ECO:0000259" key="9">
    <source>
        <dbReference type="Pfam" id="PF00593"/>
    </source>
</evidence>
<evidence type="ECO:0000313" key="11">
    <source>
        <dbReference type="EMBL" id="SVA52606.1"/>
    </source>
</evidence>
<dbReference type="Gene3D" id="2.170.130.10">
    <property type="entry name" value="TonB-dependent receptor, plug domain"/>
    <property type="match status" value="1"/>
</dbReference>
<sequence length="526" mass="57890">MKFLVATSAVLTLLSVSASSAVAIETITVSATPIPVDDTGSSITVITREELQRRNAGIQSLLRSVPGFAVSQQGSIGAVTQLRVRGAEANQILVMINGIEVNDLSQGGEFDFSQIAINDIERIEIVRGPQSAIWGSDAMAGIVHIITTPEVRATQYSAYIESGSFATTRTTFSGNLCSDKNQTKLSVDYLDSDGTNISRTGSEEDGLENLTLSLSGRYTPSDSLDVTYTLRHTDKTTEFDGVDFFTTGLPVDADNTTDSNYLYGGISFSHLLNDVFDHSLAFSITESDSSTKPSSDEQSGIRQQLRYQLNATGESHRVSVRAERESEDFKQRGAASFFGDPNQNRDASTSSIAVEYRFDQDNLHLSLSGRHDNNSEFDDSSSWRATTNFRFGETTVFASIGESIKNPTFTERYGFFTNFIGNPDLKPEESMQWEVGARRSFMDDRLDLSLTWFEADLENEINGFAFSPMTFGFTSTNVDDESDRQGAELTLSYIATERFSIKANYSYLDATQDDFSGNAITEVRRP</sequence>
<dbReference type="GO" id="GO:0009279">
    <property type="term" value="C:cell outer membrane"/>
    <property type="evidence" value="ECO:0007669"/>
    <property type="project" value="UniProtKB-SubCell"/>
</dbReference>
<evidence type="ECO:0000256" key="8">
    <source>
        <dbReference type="ARBA" id="ARBA00023237"/>
    </source>
</evidence>
<keyword evidence="3" id="KW-0812">Transmembrane</keyword>
<keyword evidence="4" id="KW-0732">Signal</keyword>
<keyword evidence="7" id="KW-0675">Receptor</keyword>
<dbReference type="PROSITE" id="PS52016">
    <property type="entry name" value="TONB_DEPENDENT_REC_3"/>
    <property type="match status" value="1"/>
</dbReference>
<protein>
    <recommendedName>
        <fullName evidence="12">TonB-dependent receptor plug domain-containing protein</fullName>
    </recommendedName>
</protein>
<evidence type="ECO:0008006" key="12">
    <source>
        <dbReference type="Google" id="ProtNLM"/>
    </source>
</evidence>
<comment type="subcellular location">
    <subcellularLocation>
        <location evidence="1">Cell outer membrane</location>
        <topology evidence="1">Multi-pass membrane protein</topology>
    </subcellularLocation>
</comment>
<dbReference type="PANTHER" id="PTHR30069">
    <property type="entry name" value="TONB-DEPENDENT OUTER MEMBRANE RECEPTOR"/>
    <property type="match status" value="1"/>
</dbReference>
<evidence type="ECO:0000256" key="7">
    <source>
        <dbReference type="ARBA" id="ARBA00023170"/>
    </source>
</evidence>
<dbReference type="Gene3D" id="2.40.170.20">
    <property type="entry name" value="TonB-dependent receptor, beta-barrel domain"/>
    <property type="match status" value="1"/>
</dbReference>
<dbReference type="Pfam" id="PF00593">
    <property type="entry name" value="TonB_dep_Rec_b-barrel"/>
    <property type="match status" value="1"/>
</dbReference>
<dbReference type="CDD" id="cd01347">
    <property type="entry name" value="ligand_gated_channel"/>
    <property type="match status" value="1"/>
</dbReference>
<feature type="non-terminal residue" evidence="11">
    <location>
        <position position="526"/>
    </location>
</feature>